<dbReference type="Pfam" id="PF00745">
    <property type="entry name" value="GlutR_dimer"/>
    <property type="match status" value="1"/>
</dbReference>
<evidence type="ECO:0000256" key="7">
    <source>
        <dbReference type="ARBA" id="ARBA00047464"/>
    </source>
</evidence>
<comment type="catalytic activity">
    <reaction evidence="7 8">
        <text>(S)-4-amino-5-oxopentanoate + tRNA(Glu) + NADP(+) = L-glutamyl-tRNA(Glu) + NADPH + H(+)</text>
        <dbReference type="Rhea" id="RHEA:12344"/>
        <dbReference type="Rhea" id="RHEA-COMP:9663"/>
        <dbReference type="Rhea" id="RHEA-COMP:9680"/>
        <dbReference type="ChEBI" id="CHEBI:15378"/>
        <dbReference type="ChEBI" id="CHEBI:57501"/>
        <dbReference type="ChEBI" id="CHEBI:57783"/>
        <dbReference type="ChEBI" id="CHEBI:58349"/>
        <dbReference type="ChEBI" id="CHEBI:78442"/>
        <dbReference type="ChEBI" id="CHEBI:78520"/>
        <dbReference type="EC" id="1.2.1.70"/>
    </reaction>
</comment>
<feature type="binding site" evidence="8 11">
    <location>
        <begin position="229"/>
        <end position="234"/>
    </location>
    <ligand>
        <name>NADP(+)</name>
        <dbReference type="ChEBI" id="CHEBI:58349"/>
    </ligand>
</feature>
<dbReference type="SUPFAM" id="SSF69075">
    <property type="entry name" value="Glutamyl tRNA-reductase dimerization domain"/>
    <property type="match status" value="1"/>
</dbReference>
<keyword evidence="6 8" id="KW-0627">Porphyrin biosynthesis</keyword>
<evidence type="ECO:0000256" key="8">
    <source>
        <dbReference type="HAMAP-Rule" id="MF_00087"/>
    </source>
</evidence>
<accession>A0AAP4BUY4</accession>
<feature type="region of interest" description="Disordered" evidence="13">
    <location>
        <begin position="187"/>
        <end position="209"/>
    </location>
</feature>
<feature type="site" description="Important for activity" evidence="8 12">
    <location>
        <position position="99"/>
    </location>
</feature>
<protein>
    <recommendedName>
        <fullName evidence="3 8">Glutamyl-tRNA reductase</fullName>
        <shortName evidence="8">GluTR</shortName>
        <ecNumber evidence="3 8">1.2.1.70</ecNumber>
    </recommendedName>
</protein>
<feature type="domain" description="Quinate/shikimate 5-dehydrogenase/glutamyl-tRNA reductase" evidence="15">
    <location>
        <begin position="222"/>
        <end position="345"/>
    </location>
</feature>
<evidence type="ECO:0000256" key="10">
    <source>
        <dbReference type="PIRSR" id="PIRSR000445-2"/>
    </source>
</evidence>
<evidence type="ECO:0000313" key="18">
    <source>
        <dbReference type="Proteomes" id="UP001226160"/>
    </source>
</evidence>
<comment type="miscellaneous">
    <text evidence="8">During catalysis, the active site Cys acts as a nucleophile attacking the alpha-carbonyl group of tRNA-bound glutamate with the formation of a thioester intermediate between enzyme and glutamate, and the concomitant release of tRNA(Glu). The thioester intermediate is finally reduced by direct hydride transfer from NADPH, to form the product GSA.</text>
</comment>
<evidence type="ECO:0000256" key="11">
    <source>
        <dbReference type="PIRSR" id="PIRSR000445-3"/>
    </source>
</evidence>
<dbReference type="PANTHER" id="PTHR43013">
    <property type="entry name" value="GLUTAMYL-TRNA REDUCTASE"/>
    <property type="match status" value="1"/>
</dbReference>
<dbReference type="EC" id="1.2.1.70" evidence="3 8"/>
<dbReference type="InterPro" id="IPR015895">
    <property type="entry name" value="4pyrrol_synth_GluRdtase_N"/>
</dbReference>
<dbReference type="PIRSF" id="PIRSF000445">
    <property type="entry name" value="4pyrrol_synth_GluRdtase"/>
    <property type="match status" value="1"/>
</dbReference>
<feature type="domain" description="Tetrapyrrole biosynthesis glutamyl-tRNA reductase dimerisation" evidence="14">
    <location>
        <begin position="363"/>
        <end position="461"/>
    </location>
</feature>
<dbReference type="AlphaFoldDB" id="A0AAP4BUY4"/>
<dbReference type="SUPFAM" id="SSF51735">
    <property type="entry name" value="NAD(P)-binding Rossmann-fold domains"/>
    <property type="match status" value="1"/>
</dbReference>
<keyword evidence="4 8" id="KW-0521">NADP</keyword>
<dbReference type="SUPFAM" id="SSF69742">
    <property type="entry name" value="Glutamyl tRNA-reductase catalytic, N-terminal domain"/>
    <property type="match status" value="1"/>
</dbReference>
<feature type="binding site" evidence="8 10">
    <location>
        <begin position="114"/>
        <end position="116"/>
    </location>
    <ligand>
        <name>substrate</name>
    </ligand>
</feature>
<comment type="domain">
    <text evidence="8">Possesses an unusual extended V-shaped dimeric structure with each monomer consisting of three distinct domains arranged along a curved 'spinal' alpha-helix. The N-terminal catalytic domain specifically recognizes the glutamate moiety of the substrate. The second domain is the NADPH-binding domain, and the third C-terminal domain is responsible for dimerization.</text>
</comment>
<dbReference type="RefSeq" id="WP_239658413.1">
    <property type="nucleotide sequence ID" value="NZ_CABIYR010000009.1"/>
</dbReference>
<dbReference type="InterPro" id="IPR015896">
    <property type="entry name" value="4pyrrol_synth_GluRdtase_dimer"/>
</dbReference>
<feature type="compositionally biased region" description="Polar residues" evidence="13">
    <location>
        <begin position="504"/>
        <end position="517"/>
    </location>
</feature>
<comment type="pathway">
    <text evidence="1 8">Porphyrin-containing compound metabolism; protoporphyrin-IX biosynthesis; 5-aminolevulinate from L-glutamyl-tRNA(Glu): step 1/2.</text>
</comment>
<keyword evidence="5 8" id="KW-0560">Oxidoreductase</keyword>
<dbReference type="Proteomes" id="UP001226160">
    <property type="component" value="Unassembled WGS sequence"/>
</dbReference>
<comment type="similarity">
    <text evidence="2 8">Belongs to the glutamyl-tRNA reductase family.</text>
</comment>
<feature type="domain" description="Glutamyl-tRNA reductase N-terminal" evidence="16">
    <location>
        <begin position="6"/>
        <end position="156"/>
    </location>
</feature>
<sequence>MSVLVVGMSHRSAPVALLERLSVDGMQREETAAALVATPSLTEAMIISTCNRLEVYCVTNSFHSGVQDVVEVLHRVSGIDIDELRSYLYVRYADAAAEHMMVVASGLDSMVVGEQQIIGQVRQAYQRAVAANTAGKTLHALAQSALRAGKRVHTETDIDEAGASMVTVALNEALQYMDLSLEKSAGTAHQSTANQSTDNTADTVASRTTSNVNRADEPLLIGRTALVLGAGAMASLAATHLGRLGVDKIIVANRTRERADNLVDHAHQAGVRAEAVDFADRYRAYGEVDIIVSATGADNYTVERASFPEMRRDHVVLIDLSLPRDIADDTADLPGVDLVNIERLHQSLTSQSEEDTTIGHQDAKRIVREELQSFASEQRVREVVPAVSALRKHAAGVVECEMARLRQRRPNMSDDDFAQVQVAIRRAVDKLLHEPTVRAKKLAAESGAVSHETALQEMFGLEIDGSPVSVDANELPSVQEVIAMGSNNSNSSNSGAETSAAPKFSTSTGFHQPPHQS</sequence>
<dbReference type="InterPro" id="IPR018214">
    <property type="entry name" value="GluRdtase_CS"/>
</dbReference>
<evidence type="ECO:0000259" key="16">
    <source>
        <dbReference type="Pfam" id="PF05201"/>
    </source>
</evidence>
<dbReference type="GO" id="GO:0008883">
    <property type="term" value="F:glutamyl-tRNA reductase activity"/>
    <property type="evidence" value="ECO:0007669"/>
    <property type="project" value="UniProtKB-UniRule"/>
</dbReference>
<comment type="caution">
    <text evidence="17">The sequence shown here is derived from an EMBL/GenBank/DDBJ whole genome shotgun (WGS) entry which is preliminary data.</text>
</comment>
<dbReference type="GO" id="GO:0050661">
    <property type="term" value="F:NADP binding"/>
    <property type="evidence" value="ECO:0007669"/>
    <property type="project" value="InterPro"/>
</dbReference>
<dbReference type="Gene3D" id="3.30.460.30">
    <property type="entry name" value="Glutamyl-tRNA reductase, N-terminal domain"/>
    <property type="match status" value="1"/>
</dbReference>
<feature type="binding site" evidence="8 10">
    <location>
        <position position="109"/>
    </location>
    <ligand>
        <name>substrate</name>
    </ligand>
</feature>
<dbReference type="GO" id="GO:0019353">
    <property type="term" value="P:protoporphyrinogen IX biosynthetic process from glutamate"/>
    <property type="evidence" value="ECO:0007669"/>
    <property type="project" value="TreeGrafter"/>
</dbReference>
<evidence type="ECO:0000259" key="14">
    <source>
        <dbReference type="Pfam" id="PF00745"/>
    </source>
</evidence>
<name>A0AAP4BUY4_9CORY</name>
<proteinExistence type="inferred from homology"/>
<feature type="binding site" evidence="8 10">
    <location>
        <position position="120"/>
    </location>
    <ligand>
        <name>substrate</name>
    </ligand>
</feature>
<dbReference type="PANTHER" id="PTHR43013:SF1">
    <property type="entry name" value="GLUTAMYL-TRNA REDUCTASE"/>
    <property type="match status" value="1"/>
</dbReference>
<dbReference type="InterPro" id="IPR036291">
    <property type="entry name" value="NAD(P)-bd_dom_sf"/>
</dbReference>
<organism evidence="17 18">
    <name type="scientific">Corynebacterium propinquum</name>
    <dbReference type="NCBI Taxonomy" id="43769"/>
    <lineage>
        <taxon>Bacteria</taxon>
        <taxon>Bacillati</taxon>
        <taxon>Actinomycetota</taxon>
        <taxon>Actinomycetes</taxon>
        <taxon>Mycobacteriales</taxon>
        <taxon>Corynebacteriaceae</taxon>
        <taxon>Corynebacterium</taxon>
    </lineage>
</organism>
<dbReference type="CDD" id="cd05213">
    <property type="entry name" value="NAD_bind_Glutamyl_tRNA_reduct"/>
    <property type="match status" value="1"/>
</dbReference>
<evidence type="ECO:0000256" key="3">
    <source>
        <dbReference type="ARBA" id="ARBA00012970"/>
    </source>
</evidence>
<evidence type="ECO:0000256" key="1">
    <source>
        <dbReference type="ARBA" id="ARBA00005059"/>
    </source>
</evidence>
<dbReference type="EMBL" id="JASNVP010000012">
    <property type="protein sequence ID" value="MDK4326954.1"/>
    <property type="molecule type" value="Genomic_DNA"/>
</dbReference>
<feature type="binding site" evidence="8 10">
    <location>
        <begin position="49"/>
        <end position="52"/>
    </location>
    <ligand>
        <name>substrate</name>
    </ligand>
</feature>
<dbReference type="Pfam" id="PF01488">
    <property type="entry name" value="Shikimate_DH"/>
    <property type="match status" value="1"/>
</dbReference>
<comment type="function">
    <text evidence="8">Catalyzes the NADPH-dependent reduction of glutamyl-tRNA(Glu) to glutamate 1-semialdehyde (GSA).</text>
</comment>
<dbReference type="InterPro" id="IPR006151">
    <property type="entry name" value="Shikm_DH/Glu-tRNA_Rdtase"/>
</dbReference>
<evidence type="ECO:0000256" key="13">
    <source>
        <dbReference type="SAM" id="MobiDB-lite"/>
    </source>
</evidence>
<evidence type="ECO:0000256" key="2">
    <source>
        <dbReference type="ARBA" id="ARBA00005916"/>
    </source>
</evidence>
<dbReference type="Gene3D" id="3.40.50.720">
    <property type="entry name" value="NAD(P)-binding Rossmann-like Domain"/>
    <property type="match status" value="1"/>
</dbReference>
<comment type="subunit">
    <text evidence="8">Homodimer.</text>
</comment>
<dbReference type="PROSITE" id="PS00747">
    <property type="entry name" value="GLUTR"/>
    <property type="match status" value="1"/>
</dbReference>
<gene>
    <name evidence="8" type="primary">hemA</name>
    <name evidence="17" type="ORF">QPX54_10630</name>
</gene>
<dbReference type="NCBIfam" id="NF000744">
    <property type="entry name" value="PRK00045.1-3"/>
    <property type="match status" value="1"/>
</dbReference>
<evidence type="ECO:0000256" key="9">
    <source>
        <dbReference type="PIRSR" id="PIRSR000445-1"/>
    </source>
</evidence>
<evidence type="ECO:0000256" key="5">
    <source>
        <dbReference type="ARBA" id="ARBA00023002"/>
    </source>
</evidence>
<evidence type="ECO:0000259" key="15">
    <source>
        <dbReference type="Pfam" id="PF01488"/>
    </source>
</evidence>
<feature type="active site" description="Nucleophile" evidence="8 9">
    <location>
        <position position="50"/>
    </location>
</feature>
<dbReference type="Pfam" id="PF05201">
    <property type="entry name" value="GlutR_N"/>
    <property type="match status" value="1"/>
</dbReference>
<feature type="region of interest" description="Disordered" evidence="13">
    <location>
        <begin position="483"/>
        <end position="517"/>
    </location>
</feature>
<evidence type="ECO:0000256" key="6">
    <source>
        <dbReference type="ARBA" id="ARBA00023244"/>
    </source>
</evidence>
<dbReference type="HAMAP" id="MF_00087">
    <property type="entry name" value="Glu_tRNA_reductase"/>
    <property type="match status" value="1"/>
</dbReference>
<dbReference type="InterPro" id="IPR036453">
    <property type="entry name" value="GluRdtase_dimer_dom_sf"/>
</dbReference>
<dbReference type="InterPro" id="IPR036343">
    <property type="entry name" value="GluRdtase_N_sf"/>
</dbReference>
<dbReference type="InterPro" id="IPR000343">
    <property type="entry name" value="4pyrrol_synth_GluRdtase"/>
</dbReference>
<evidence type="ECO:0000256" key="4">
    <source>
        <dbReference type="ARBA" id="ARBA00022857"/>
    </source>
</evidence>
<evidence type="ECO:0000256" key="12">
    <source>
        <dbReference type="PIRSR" id="PIRSR000445-4"/>
    </source>
</evidence>
<reference evidence="17" key="1">
    <citation type="submission" date="2023-05" db="EMBL/GenBank/DDBJ databases">
        <title>Metabolic capabilities are highly conserved among human nasal-associated Corynebacterium species in pangenomic analyses.</title>
        <authorList>
            <person name="Tran T.H."/>
            <person name="Roberts A.Q."/>
            <person name="Escapa I.F."/>
            <person name="Gao W."/>
            <person name="Conlan S."/>
            <person name="Kong H."/>
            <person name="Segre J.A."/>
            <person name="Kelly M.S."/>
            <person name="Lemon K.P."/>
        </authorList>
    </citation>
    <scope>NUCLEOTIDE SEQUENCE</scope>
    <source>
        <strain evidence="17">KPL2654</strain>
    </source>
</reference>
<evidence type="ECO:0000313" key="17">
    <source>
        <dbReference type="EMBL" id="MDK4326954.1"/>
    </source>
</evidence>
<dbReference type="FunFam" id="3.30.460.30:FF:000001">
    <property type="entry name" value="Glutamyl-tRNA reductase"/>
    <property type="match status" value="1"/>
</dbReference>